<sequence length="318" mass="34064">MPRDGGNGSEEDNSAKLAQVRSEDALDEALGWKLFTTTGEERLGWLMNIQSSHMADKDSGQVVAAVDCYFMCQDGSMFKARLAFSPYFYIRVQEGREVEAETYLRRKCEGAIREVALVEREDLDLKNHLSGIRRKLLRVSTFTVQQLMEVRKEVAPLVAANAQRAATTSAYSMAGGGGGSGGAGGGMGGGDGVGGGASVGGLGGGGVGLGAAEAGLQQLLAGQESAGGGGGGRGGAGRGQDIREAFLELREYDVPYHIRFAIDTDVRVGHWYTVRCHEGVTRLDRRHDLLQRAEPRICAFDIETTKLPLQFPNAEYDQ</sequence>
<dbReference type="GO" id="GO:0008310">
    <property type="term" value="F:single-stranded DNA 3'-5' DNA exonuclease activity"/>
    <property type="evidence" value="ECO:0007669"/>
    <property type="project" value="TreeGrafter"/>
</dbReference>
<dbReference type="GO" id="GO:0045004">
    <property type="term" value="P:DNA replication proofreading"/>
    <property type="evidence" value="ECO:0007669"/>
    <property type="project" value="TreeGrafter"/>
</dbReference>
<comment type="catalytic activity">
    <reaction evidence="1">
        <text>DNA(n) + a 2'-deoxyribonucleoside 5'-triphosphate = DNA(n+1) + diphosphate</text>
        <dbReference type="Rhea" id="RHEA:22508"/>
        <dbReference type="Rhea" id="RHEA-COMP:17339"/>
        <dbReference type="Rhea" id="RHEA-COMP:17340"/>
        <dbReference type="ChEBI" id="CHEBI:33019"/>
        <dbReference type="ChEBI" id="CHEBI:61560"/>
        <dbReference type="ChEBI" id="CHEBI:173112"/>
        <dbReference type="EC" id="2.7.7.7"/>
    </reaction>
</comment>
<name>A0A836B654_9CHLO</name>
<dbReference type="Proteomes" id="UP000613740">
    <property type="component" value="Unassembled WGS sequence"/>
</dbReference>
<dbReference type="OrthoDB" id="10060449at2759"/>
<proteinExistence type="inferred from homology"/>
<dbReference type="InterPro" id="IPR012337">
    <property type="entry name" value="RNaseH-like_sf"/>
</dbReference>
<dbReference type="PANTHER" id="PTHR10670:SF0">
    <property type="entry name" value="DNA POLYMERASE EPSILON CATALYTIC SUBUNIT A"/>
    <property type="match status" value="1"/>
</dbReference>
<keyword evidence="1" id="KW-0408">Iron</keyword>
<keyword evidence="1" id="KW-0863">Zinc-finger</keyword>
<organism evidence="3 4">
    <name type="scientific">Chlamydomonas schloesseri</name>
    <dbReference type="NCBI Taxonomy" id="2026947"/>
    <lineage>
        <taxon>Eukaryota</taxon>
        <taxon>Viridiplantae</taxon>
        <taxon>Chlorophyta</taxon>
        <taxon>core chlorophytes</taxon>
        <taxon>Chlorophyceae</taxon>
        <taxon>CS clade</taxon>
        <taxon>Chlamydomonadales</taxon>
        <taxon>Chlamydomonadaceae</taxon>
        <taxon>Chlamydomonas</taxon>
    </lineage>
</organism>
<dbReference type="GO" id="GO:0008622">
    <property type="term" value="C:epsilon DNA polymerase complex"/>
    <property type="evidence" value="ECO:0007669"/>
    <property type="project" value="InterPro"/>
</dbReference>
<dbReference type="Pfam" id="PF03104">
    <property type="entry name" value="DNA_pol_B_exo1"/>
    <property type="match status" value="1"/>
</dbReference>
<dbReference type="GO" id="GO:0000278">
    <property type="term" value="P:mitotic cell cycle"/>
    <property type="evidence" value="ECO:0007669"/>
    <property type="project" value="TreeGrafter"/>
</dbReference>
<keyword evidence="1" id="KW-0235">DNA replication</keyword>
<keyword evidence="1" id="KW-0004">4Fe-4S</keyword>
<keyword evidence="1" id="KW-0411">Iron-sulfur</keyword>
<dbReference type="GO" id="GO:0006297">
    <property type="term" value="P:nucleotide-excision repair, DNA gap filling"/>
    <property type="evidence" value="ECO:0007669"/>
    <property type="project" value="TreeGrafter"/>
</dbReference>
<keyword evidence="1" id="KW-0539">Nucleus</keyword>
<dbReference type="GO" id="GO:0006287">
    <property type="term" value="P:base-excision repair, gap-filling"/>
    <property type="evidence" value="ECO:0007669"/>
    <property type="project" value="TreeGrafter"/>
</dbReference>
<comment type="similarity">
    <text evidence="1">Belongs to the DNA polymerase type-B family.</text>
</comment>
<keyword evidence="1" id="KW-0862">Zinc</keyword>
<dbReference type="AlphaFoldDB" id="A0A836B654"/>
<keyword evidence="1" id="KW-0238">DNA-binding</keyword>
<dbReference type="GO" id="GO:0003677">
    <property type="term" value="F:DNA binding"/>
    <property type="evidence" value="ECO:0007669"/>
    <property type="project" value="UniProtKB-KW"/>
</dbReference>
<keyword evidence="1" id="KW-0548">Nucleotidyltransferase</keyword>
<dbReference type="PANTHER" id="PTHR10670">
    <property type="entry name" value="DNA POLYMERASE EPSILON CATALYTIC SUBUNIT A"/>
    <property type="match status" value="1"/>
</dbReference>
<reference evidence="3" key="1">
    <citation type="journal article" date="2020" name="bioRxiv">
        <title>Comparative genomics of Chlamydomonas.</title>
        <authorList>
            <person name="Craig R.J."/>
            <person name="Hasan A.R."/>
            <person name="Ness R.W."/>
            <person name="Keightley P.D."/>
        </authorList>
    </citation>
    <scope>NUCLEOTIDE SEQUENCE</scope>
    <source>
        <strain evidence="3">CCAP 11/173</strain>
    </source>
</reference>
<comment type="cofactor">
    <cofactor evidence="1">
        <name>[4Fe-4S] cluster</name>
        <dbReference type="ChEBI" id="CHEBI:49883"/>
    </cofactor>
</comment>
<protein>
    <recommendedName>
        <fullName evidence="1">DNA polymerase epsilon catalytic subunit</fullName>
        <ecNumber evidence="1">2.7.7.7</ecNumber>
    </recommendedName>
</protein>
<dbReference type="InterPro" id="IPR006133">
    <property type="entry name" value="DNA-dir_DNA_pol_B_exonuc"/>
</dbReference>
<keyword evidence="1" id="KW-0808">Transferase</keyword>
<dbReference type="GO" id="GO:0003887">
    <property type="term" value="F:DNA-directed DNA polymerase activity"/>
    <property type="evidence" value="ECO:0007669"/>
    <property type="project" value="UniProtKB-KW"/>
</dbReference>
<keyword evidence="1" id="KW-0479">Metal-binding</keyword>
<dbReference type="Gene3D" id="3.30.342.10">
    <property type="entry name" value="DNA Polymerase, chain B, domain 1"/>
    <property type="match status" value="1"/>
</dbReference>
<keyword evidence="1" id="KW-0239">DNA-directed DNA polymerase</keyword>
<dbReference type="EC" id="2.7.7.7" evidence="1"/>
<evidence type="ECO:0000259" key="2">
    <source>
        <dbReference type="Pfam" id="PF03104"/>
    </source>
</evidence>
<keyword evidence="4" id="KW-1185">Reference proteome</keyword>
<feature type="domain" description="DNA-directed DNA polymerase family B exonuclease" evidence="2">
    <location>
        <begin position="249"/>
        <end position="317"/>
    </location>
</feature>
<dbReference type="InterPro" id="IPR029703">
    <property type="entry name" value="POL2"/>
</dbReference>
<dbReference type="EMBL" id="JAEHOD010000018">
    <property type="protein sequence ID" value="KAG2448389.1"/>
    <property type="molecule type" value="Genomic_DNA"/>
</dbReference>
<comment type="subcellular location">
    <subcellularLocation>
        <location evidence="1">Nucleus</location>
    </subcellularLocation>
</comment>
<evidence type="ECO:0000256" key="1">
    <source>
        <dbReference type="RuleBase" id="RU365029"/>
    </source>
</evidence>
<comment type="caution">
    <text evidence="3">The sequence shown here is derived from an EMBL/GenBank/DDBJ whole genome shotgun (WGS) entry which is preliminary data.</text>
</comment>
<evidence type="ECO:0000313" key="3">
    <source>
        <dbReference type="EMBL" id="KAG2448389.1"/>
    </source>
</evidence>
<accession>A0A836B654</accession>
<gene>
    <name evidence="3" type="ORF">HYH02_006971</name>
</gene>
<dbReference type="GO" id="GO:0051539">
    <property type="term" value="F:4 iron, 4 sulfur cluster binding"/>
    <property type="evidence" value="ECO:0007669"/>
    <property type="project" value="UniProtKB-KW"/>
</dbReference>
<feature type="non-terminal residue" evidence="3">
    <location>
        <position position="318"/>
    </location>
</feature>
<dbReference type="SUPFAM" id="SSF53098">
    <property type="entry name" value="Ribonuclease H-like"/>
    <property type="match status" value="1"/>
</dbReference>
<comment type="function">
    <text evidence="1">DNA polymerase II participates in chromosomal DNA replication.</text>
</comment>
<evidence type="ECO:0000313" key="4">
    <source>
        <dbReference type="Proteomes" id="UP000613740"/>
    </source>
</evidence>
<dbReference type="GO" id="GO:0008270">
    <property type="term" value="F:zinc ion binding"/>
    <property type="evidence" value="ECO:0007669"/>
    <property type="project" value="UniProtKB-KW"/>
</dbReference>
<dbReference type="GO" id="GO:0006272">
    <property type="term" value="P:leading strand elongation"/>
    <property type="evidence" value="ECO:0007669"/>
    <property type="project" value="TreeGrafter"/>
</dbReference>